<dbReference type="Proteomes" id="UP000319852">
    <property type="component" value="Chromosome"/>
</dbReference>
<dbReference type="InterPro" id="IPR002376">
    <property type="entry name" value="Formyl_transf_N"/>
</dbReference>
<evidence type="ECO:0000313" key="4">
    <source>
        <dbReference type="EMBL" id="QDS98566.1"/>
    </source>
</evidence>
<dbReference type="InterPro" id="IPR004810">
    <property type="entry name" value="PurU"/>
</dbReference>
<evidence type="ECO:0000256" key="2">
    <source>
        <dbReference type="ARBA" id="ARBA00022801"/>
    </source>
</evidence>
<keyword evidence="1" id="KW-0554">One-carbon metabolism</keyword>
<accession>A0A517MUL9</accession>
<dbReference type="GO" id="GO:0006189">
    <property type="term" value="P:'de novo' IMP biosynthetic process"/>
    <property type="evidence" value="ECO:0007669"/>
    <property type="project" value="InterPro"/>
</dbReference>
<dbReference type="Gene3D" id="3.30.70.260">
    <property type="match status" value="1"/>
</dbReference>
<dbReference type="Pfam" id="PF13740">
    <property type="entry name" value="ACT_6"/>
    <property type="match status" value="1"/>
</dbReference>
<dbReference type="EC" id="3.5.1.10" evidence="4"/>
<keyword evidence="5" id="KW-1185">Reference proteome</keyword>
<evidence type="ECO:0000313" key="5">
    <source>
        <dbReference type="Proteomes" id="UP000319852"/>
    </source>
</evidence>
<sequence>MHHLRSKRMQLIITAVGPDNRGLADPIVHCATEHGANISEIQMYDHDEESVFSMLTRVSVEPEQVEPLQADMVEVSERTGLSIRTWSPPQGVRRPRLAICCTYRDETPRAILEAIADNRIAADAAVMISNRKKCKSLAEEFDVPWFSIGDDEGRANDERLIEICDEHDIDYIILARYMRVLPPSSCWKYAGGRIINLHHGLLPSFPGMRPYHDAFAVRMLTFGATCHFIVPELDAGNQIINQTTFTVAPGTLREEIIDRGQAENEPVCLAEGVRRVVDGEVELHFNRVVARK</sequence>
<organism evidence="4 5">
    <name type="scientific">Adhaeretor mobilis</name>
    <dbReference type="NCBI Taxonomy" id="1930276"/>
    <lineage>
        <taxon>Bacteria</taxon>
        <taxon>Pseudomonadati</taxon>
        <taxon>Planctomycetota</taxon>
        <taxon>Planctomycetia</taxon>
        <taxon>Pirellulales</taxon>
        <taxon>Lacipirellulaceae</taxon>
        <taxon>Adhaeretor</taxon>
    </lineage>
</organism>
<dbReference type="GO" id="GO:0008864">
    <property type="term" value="F:formyltetrahydrofolate deformylase activity"/>
    <property type="evidence" value="ECO:0007669"/>
    <property type="project" value="UniProtKB-EC"/>
</dbReference>
<dbReference type="InterPro" id="IPR036477">
    <property type="entry name" value="Formyl_transf_N_sf"/>
</dbReference>
<dbReference type="PANTHER" id="PTHR42706">
    <property type="entry name" value="FORMYLTETRAHYDROFOLATE DEFORMYLASE"/>
    <property type="match status" value="1"/>
</dbReference>
<evidence type="ECO:0000259" key="3">
    <source>
        <dbReference type="Pfam" id="PF00551"/>
    </source>
</evidence>
<gene>
    <name evidence="4" type="primary">purU</name>
    <name evidence="4" type="ORF">HG15A2_18470</name>
</gene>
<reference evidence="4 5" key="1">
    <citation type="submission" date="2019-02" db="EMBL/GenBank/DDBJ databases">
        <title>Deep-cultivation of Planctomycetes and their phenomic and genomic characterization uncovers novel biology.</title>
        <authorList>
            <person name="Wiegand S."/>
            <person name="Jogler M."/>
            <person name="Boedeker C."/>
            <person name="Pinto D."/>
            <person name="Vollmers J."/>
            <person name="Rivas-Marin E."/>
            <person name="Kohn T."/>
            <person name="Peeters S.H."/>
            <person name="Heuer A."/>
            <person name="Rast P."/>
            <person name="Oberbeckmann S."/>
            <person name="Bunk B."/>
            <person name="Jeske O."/>
            <person name="Meyerdierks A."/>
            <person name="Storesund J.E."/>
            <person name="Kallscheuer N."/>
            <person name="Luecker S."/>
            <person name="Lage O.M."/>
            <person name="Pohl T."/>
            <person name="Merkel B.J."/>
            <person name="Hornburger P."/>
            <person name="Mueller R.-W."/>
            <person name="Bruemmer F."/>
            <person name="Labrenz M."/>
            <person name="Spormann A.M."/>
            <person name="Op den Camp H."/>
            <person name="Overmann J."/>
            <person name="Amann R."/>
            <person name="Jetten M.S.M."/>
            <person name="Mascher T."/>
            <person name="Medema M.H."/>
            <person name="Devos D.P."/>
            <person name="Kaster A.-K."/>
            <person name="Ovreas L."/>
            <person name="Rohde M."/>
            <person name="Galperin M.Y."/>
            <person name="Jogler C."/>
        </authorList>
    </citation>
    <scope>NUCLEOTIDE SEQUENCE [LARGE SCALE GENOMIC DNA]</scope>
    <source>
        <strain evidence="4 5">HG15A2</strain>
    </source>
</reference>
<dbReference type="EMBL" id="CP036263">
    <property type="protein sequence ID" value="QDS98566.1"/>
    <property type="molecule type" value="Genomic_DNA"/>
</dbReference>
<dbReference type="GO" id="GO:0006730">
    <property type="term" value="P:one-carbon metabolic process"/>
    <property type="evidence" value="ECO:0007669"/>
    <property type="project" value="UniProtKB-KW"/>
</dbReference>
<evidence type="ECO:0000256" key="1">
    <source>
        <dbReference type="ARBA" id="ARBA00022563"/>
    </source>
</evidence>
<protein>
    <submittedName>
        <fullName evidence="4">Formyltetrahydrofolate deformylase</fullName>
        <ecNumber evidence="4">3.5.1.10</ecNumber>
    </submittedName>
</protein>
<feature type="domain" description="Formyl transferase N-terminal" evidence="3">
    <location>
        <begin position="108"/>
        <end position="265"/>
    </location>
</feature>
<dbReference type="AlphaFoldDB" id="A0A517MUL9"/>
<name>A0A517MUL9_9BACT</name>
<dbReference type="PIRSF" id="PIRSF036480">
    <property type="entry name" value="FormyFH4_hydr"/>
    <property type="match status" value="1"/>
</dbReference>
<dbReference type="PANTHER" id="PTHR42706:SF1">
    <property type="entry name" value="FORMYLTETRAHYDROFOLATE DEFORMYLASE 2, MITOCHONDRIAL"/>
    <property type="match status" value="1"/>
</dbReference>
<proteinExistence type="predicted"/>
<dbReference type="SUPFAM" id="SSF55021">
    <property type="entry name" value="ACT-like"/>
    <property type="match status" value="1"/>
</dbReference>
<dbReference type="Pfam" id="PF00551">
    <property type="entry name" value="Formyl_trans_N"/>
    <property type="match status" value="1"/>
</dbReference>
<dbReference type="KEGG" id="amob:HG15A2_18470"/>
<keyword evidence="2 4" id="KW-0378">Hydrolase</keyword>
<dbReference type="PRINTS" id="PR01575">
    <property type="entry name" value="FFH4HYDRLASE"/>
</dbReference>
<dbReference type="InterPro" id="IPR045865">
    <property type="entry name" value="ACT-like_dom_sf"/>
</dbReference>
<dbReference type="SUPFAM" id="SSF53328">
    <property type="entry name" value="Formyltransferase"/>
    <property type="match status" value="1"/>
</dbReference>
<dbReference type="Gene3D" id="3.40.50.170">
    <property type="entry name" value="Formyl transferase, N-terminal domain"/>
    <property type="match status" value="1"/>
</dbReference>